<evidence type="ECO:0000259" key="4">
    <source>
        <dbReference type="SMART" id="SM01166"/>
    </source>
</evidence>
<feature type="compositionally biased region" description="Polar residues" evidence="3">
    <location>
        <begin position="366"/>
        <end position="380"/>
    </location>
</feature>
<dbReference type="InterPro" id="IPR015048">
    <property type="entry name" value="DUF1899"/>
</dbReference>
<feature type="compositionally biased region" description="Polar residues" evidence="3">
    <location>
        <begin position="409"/>
        <end position="423"/>
    </location>
</feature>
<evidence type="ECO:0000256" key="1">
    <source>
        <dbReference type="ARBA" id="ARBA00022574"/>
    </source>
</evidence>
<dbReference type="InterPro" id="IPR015943">
    <property type="entry name" value="WD40/YVTN_repeat-like_dom_sf"/>
</dbReference>
<comment type="caution">
    <text evidence="5">The sequence shown here is derived from an EMBL/GenBank/DDBJ whole genome shotgun (WGS) entry which is preliminary data.</text>
</comment>
<dbReference type="EMBL" id="RQTK01000770">
    <property type="protein sequence ID" value="RUS75114.1"/>
    <property type="molecule type" value="Genomic_DNA"/>
</dbReference>
<proteinExistence type="predicted"/>
<keyword evidence="6" id="KW-1185">Reference proteome</keyword>
<gene>
    <name evidence="5" type="ORF">EGW08_017121</name>
</gene>
<feature type="domain" description="DUF1899" evidence="4">
    <location>
        <begin position="4"/>
        <end position="67"/>
    </location>
</feature>
<dbReference type="GO" id="GO:0051015">
    <property type="term" value="F:actin filament binding"/>
    <property type="evidence" value="ECO:0007669"/>
    <property type="project" value="TreeGrafter"/>
</dbReference>
<dbReference type="SUPFAM" id="SSF50978">
    <property type="entry name" value="WD40 repeat-like"/>
    <property type="match status" value="1"/>
</dbReference>
<keyword evidence="2" id="KW-0677">Repeat</keyword>
<organism evidence="5 6">
    <name type="scientific">Elysia chlorotica</name>
    <name type="common">Eastern emerald elysia</name>
    <name type="synonym">Sea slug</name>
    <dbReference type="NCBI Taxonomy" id="188477"/>
    <lineage>
        <taxon>Eukaryota</taxon>
        <taxon>Metazoa</taxon>
        <taxon>Spiralia</taxon>
        <taxon>Lophotrochozoa</taxon>
        <taxon>Mollusca</taxon>
        <taxon>Gastropoda</taxon>
        <taxon>Heterobranchia</taxon>
        <taxon>Euthyneura</taxon>
        <taxon>Panpulmonata</taxon>
        <taxon>Sacoglossa</taxon>
        <taxon>Placobranchoidea</taxon>
        <taxon>Plakobranchidae</taxon>
        <taxon>Elysia</taxon>
    </lineage>
</organism>
<keyword evidence="1" id="KW-0853">WD repeat</keyword>
<dbReference type="PANTHER" id="PTHR10856">
    <property type="entry name" value="CORONIN"/>
    <property type="match status" value="1"/>
</dbReference>
<feature type="compositionally biased region" description="Low complexity" evidence="3">
    <location>
        <begin position="381"/>
        <end position="396"/>
    </location>
</feature>
<dbReference type="PANTHER" id="PTHR10856:SF44">
    <property type="entry name" value="CORONIN"/>
    <property type="match status" value="1"/>
</dbReference>
<dbReference type="Pfam" id="PF08953">
    <property type="entry name" value="DUF1899"/>
    <property type="match status" value="1"/>
</dbReference>
<feature type="compositionally biased region" description="Low complexity" evidence="3">
    <location>
        <begin position="873"/>
        <end position="891"/>
    </location>
</feature>
<dbReference type="InterPro" id="IPR015505">
    <property type="entry name" value="Coronin"/>
</dbReference>
<dbReference type="STRING" id="188477.A0A3S1B4Z4"/>
<reference evidence="5 6" key="1">
    <citation type="submission" date="2019-01" db="EMBL/GenBank/DDBJ databases">
        <title>A draft genome assembly of the solar-powered sea slug Elysia chlorotica.</title>
        <authorList>
            <person name="Cai H."/>
            <person name="Li Q."/>
            <person name="Fang X."/>
            <person name="Li J."/>
            <person name="Curtis N.E."/>
            <person name="Altenburger A."/>
            <person name="Shibata T."/>
            <person name="Feng M."/>
            <person name="Maeda T."/>
            <person name="Schwartz J.A."/>
            <person name="Shigenobu S."/>
            <person name="Lundholm N."/>
            <person name="Nishiyama T."/>
            <person name="Yang H."/>
            <person name="Hasebe M."/>
            <person name="Li S."/>
            <person name="Pierce S.K."/>
            <person name="Wang J."/>
        </authorList>
    </citation>
    <scope>NUCLEOTIDE SEQUENCE [LARGE SCALE GENOMIC DNA]</scope>
    <source>
        <strain evidence="5">EC2010</strain>
        <tissue evidence="5">Whole organism of an adult</tissue>
    </source>
</reference>
<evidence type="ECO:0000256" key="2">
    <source>
        <dbReference type="ARBA" id="ARBA00022737"/>
    </source>
</evidence>
<dbReference type="Gene3D" id="2.130.10.10">
    <property type="entry name" value="YVTN repeat-like/Quinoprotein amine dehydrogenase"/>
    <property type="match status" value="1"/>
</dbReference>
<dbReference type="InterPro" id="IPR036322">
    <property type="entry name" value="WD40_repeat_dom_sf"/>
</dbReference>
<evidence type="ECO:0000256" key="3">
    <source>
        <dbReference type="SAM" id="MobiDB-lite"/>
    </source>
</evidence>
<feature type="compositionally biased region" description="Polar residues" evidence="3">
    <location>
        <begin position="840"/>
        <end position="857"/>
    </location>
</feature>
<sequence>MALKIRSSKFRHVYGITYKREQTFENVRITRNTHDSNFCAVNPQFLAIVTESSGGGSFAVLDVNRLLRMPRYVPSQAGNNSTSDIDSNPFDDCVIASASEDATVKIWTLPGRRAFGTLTDWSADLHGHSRRVAYLNWHPTAANVLMSVGFDYKVGPFTVKTRRALSVLLFTSVTVYRLSDCQRGTLVESTCKDKKIRVLDPRTTQIVMGDGSIRYFEIVPESEVIHYLNTFQSSLPQRGLGMMPKRGVDVHKNELARFYKLHASKNLVEPVSMIVPRKAEGFQADIFPPTRSKIPSLNADEWTSGINRGPILMDLESGGIVDKPRSSMSPAVQPQLAALGHAPHITTYKAVGKSQAPPPLDPLISLSENTPFSRSTPQYHNISNLNNSNNNIRNNNQPYVYHQQQQQQRPSQLVPSPETSTGAGQPMGGPQSVTAKAFNSAQAIFNQSVPLSQPAAPPTTLRTAPAAYMPSGQPYWSNGREESRGPVRQSEPASIKNIKRLSEAPDQEDTDSDSPQSSVSSVSLTNLASRNQGRQGSRLMGSSVSLVSPPPPSPSSVMTNNNRYSNGFGGGGAGALSHATSDHPCLLAAAQPTNSPVSLSPSGFYRAPSPPYDNLPSADPLSFDPPISVAHPNQAESESYVDTTSTPFKAALASFSNATPESSIPFRANVDPYYSGEVASRKDLRAPVGSFIASSAGSSQNQVSANPSNFLQSQSKSLTGVKKFQPASGSPSTGVRDLSAPFRRSSDSSVSAATQSAQPGRGRPSYGRLSAERASPNPSSPTPVASPSPQASRYFVRLHEFSPPVQRRYQPRPSSVPNEPSVSAYQSSPPFSSDRAVVDSSGQSFAQLQHSSQSCFSPPTPIKPLRSKDVPKRFSPSRPASFPLSSSAASPENMAGRNYLHRDSPTHRSPLRPAMENTNAKVLAKKGSPVREKHITKPFESSGPKTFASYSVGESPKGPDSSLSALYKDTPDYGNRPFVRQSSTSSDNTVGRRVISPEEKSFNQNSEELDFEWPSVSCALAVWEFPNIEKSGRTWARLVHHLVQCLVKLVLVRASLVSEVITLVSKGKTLDLLVFLLAPLARQGQVTLKHLVVILGRGKVCVSWALSPSEDTAMLVVLAALIVPRKLHLKRVMRQNVAVGFLVSLMSGREQLAVIGVDPASRVVKTKQSRETAKAKGQGRTSGPTPSVEWGLLGLENMSVP</sequence>
<accession>A0A3S1B4Z4</accession>
<evidence type="ECO:0000313" key="5">
    <source>
        <dbReference type="EMBL" id="RUS75114.1"/>
    </source>
</evidence>
<feature type="compositionally biased region" description="Polar residues" evidence="3">
    <location>
        <begin position="980"/>
        <end position="989"/>
    </location>
</feature>
<feature type="region of interest" description="Disordered" evidence="3">
    <location>
        <begin position="351"/>
        <end position="433"/>
    </location>
</feature>
<feature type="compositionally biased region" description="Polar residues" evidence="3">
    <location>
        <begin position="812"/>
        <end position="831"/>
    </location>
</feature>
<feature type="region of interest" description="Disordered" evidence="3">
    <location>
        <begin position="449"/>
        <end position="564"/>
    </location>
</feature>
<evidence type="ECO:0000313" key="6">
    <source>
        <dbReference type="Proteomes" id="UP000271974"/>
    </source>
</evidence>
<dbReference type="Pfam" id="PF16300">
    <property type="entry name" value="WD40_4"/>
    <property type="match status" value="1"/>
</dbReference>
<feature type="region of interest" description="Disordered" evidence="3">
    <location>
        <begin position="721"/>
        <end position="1001"/>
    </location>
</feature>
<feature type="region of interest" description="Disordered" evidence="3">
    <location>
        <begin position="1166"/>
        <end position="1189"/>
    </location>
</feature>
<feature type="compositionally biased region" description="Polar residues" evidence="3">
    <location>
        <begin position="524"/>
        <end position="535"/>
    </location>
</feature>
<feature type="compositionally biased region" description="Low complexity" evidence="3">
    <location>
        <begin position="513"/>
        <end position="523"/>
    </location>
</feature>
<dbReference type="Proteomes" id="UP000271974">
    <property type="component" value="Unassembled WGS sequence"/>
</dbReference>
<feature type="compositionally biased region" description="Low complexity" evidence="3">
    <location>
        <begin position="458"/>
        <end position="467"/>
    </location>
</feature>
<dbReference type="SMART" id="SM01166">
    <property type="entry name" value="DUF1899"/>
    <property type="match status" value="1"/>
</dbReference>
<dbReference type="OrthoDB" id="1850764at2759"/>
<name>A0A3S1B4Z4_ELYCH</name>
<dbReference type="SMART" id="SM01167">
    <property type="entry name" value="DUF1900"/>
    <property type="match status" value="1"/>
</dbReference>
<dbReference type="AlphaFoldDB" id="A0A3S1B4Z4"/>
<protein>
    <recommendedName>
        <fullName evidence="4">DUF1899 domain-containing protein</fullName>
    </recommendedName>
</protein>
<feature type="compositionally biased region" description="Low complexity" evidence="3">
    <location>
        <begin position="739"/>
        <end position="757"/>
    </location>
</feature>